<organism evidence="4">
    <name type="scientific">Micromonospora carbonacea</name>
    <dbReference type="NCBI Taxonomy" id="47853"/>
    <lineage>
        <taxon>Bacteria</taxon>
        <taxon>Bacillati</taxon>
        <taxon>Actinomycetota</taxon>
        <taxon>Actinomycetes</taxon>
        <taxon>Micromonosporales</taxon>
        <taxon>Micromonosporaceae</taxon>
        <taxon>Micromonospora</taxon>
    </lineage>
</organism>
<gene>
    <name evidence="4" type="ORF">HZU44_21420</name>
</gene>
<reference evidence="4" key="1">
    <citation type="submission" date="2020-08" db="EMBL/GenBank/DDBJ databases">
        <title>A bifunctional nitrone conjugated secondary metabolite targeting the ribosome.</title>
        <authorList>
            <person name="Limbrick E.M."/>
            <person name="Graf M."/>
            <person name="Derewacz D.K."/>
            <person name="Nguyen F."/>
            <person name="Spraggins J.M."/>
            <person name="Wieland M."/>
            <person name="Ynigez-Gutierrez A.E."/>
            <person name="Reisman B.J."/>
            <person name="Zinshteyn B."/>
            <person name="McCulloch K."/>
            <person name="Iverson T.M."/>
            <person name="Green R."/>
            <person name="Wilson D.N."/>
            <person name="Bachmann B.O."/>
        </authorList>
    </citation>
    <scope>NUCLEOTIDE SEQUENCE</scope>
    <source>
        <strain evidence="4">Africana</strain>
    </source>
</reference>
<dbReference type="InterPro" id="IPR001647">
    <property type="entry name" value="HTH_TetR"/>
</dbReference>
<dbReference type="Pfam" id="PF17940">
    <property type="entry name" value="TetR_C_31"/>
    <property type="match status" value="1"/>
</dbReference>
<name>A0A7D6CFK3_9ACTN</name>
<keyword evidence="1 2" id="KW-0238">DNA-binding</keyword>
<dbReference type="InterPro" id="IPR009057">
    <property type="entry name" value="Homeodomain-like_sf"/>
</dbReference>
<dbReference type="SUPFAM" id="SSF46689">
    <property type="entry name" value="Homeodomain-like"/>
    <property type="match status" value="1"/>
</dbReference>
<protein>
    <submittedName>
        <fullName evidence="4">TetR/AcrR family transcriptional regulator</fullName>
    </submittedName>
</protein>
<evidence type="ECO:0000259" key="3">
    <source>
        <dbReference type="PROSITE" id="PS50977"/>
    </source>
</evidence>
<dbReference type="InterPro" id="IPR041583">
    <property type="entry name" value="TetR_C_31"/>
</dbReference>
<evidence type="ECO:0000313" key="4">
    <source>
        <dbReference type="EMBL" id="QLJ97371.1"/>
    </source>
</evidence>
<dbReference type="PROSITE" id="PS50977">
    <property type="entry name" value="HTH_TETR_2"/>
    <property type="match status" value="1"/>
</dbReference>
<evidence type="ECO:0000256" key="1">
    <source>
        <dbReference type="ARBA" id="ARBA00023125"/>
    </source>
</evidence>
<dbReference type="AlphaFoldDB" id="A0A7D6CFK3"/>
<feature type="DNA-binding region" description="H-T-H motif" evidence="2">
    <location>
        <begin position="28"/>
        <end position="47"/>
    </location>
</feature>
<proteinExistence type="predicted"/>
<accession>A0A7D6CFK3</accession>
<feature type="domain" description="HTH tetR-type" evidence="3">
    <location>
        <begin position="5"/>
        <end position="65"/>
    </location>
</feature>
<dbReference type="EMBL" id="CP058905">
    <property type="protein sequence ID" value="QLJ97371.1"/>
    <property type="molecule type" value="Genomic_DNA"/>
</dbReference>
<dbReference type="Pfam" id="PF00440">
    <property type="entry name" value="TetR_N"/>
    <property type="match status" value="1"/>
</dbReference>
<sequence>MARNPQRRALLADAGLRVLATAGARGLTHRAVDAEAGVPTGTASNYFPTREALLGALGERVFERYAPDEAVLARLAARAPSIDLTTDYVRYIVERTTREPYVTRALIELRLEAARHPELGRGLAEVLRRGYADDVAFHAAAGLPGGPFEIALLHYAVDGLLLDLLTTSIDAGFDVDAVVSALVSRLVGGAAPRPGAPGPASRG</sequence>
<dbReference type="GO" id="GO:0003677">
    <property type="term" value="F:DNA binding"/>
    <property type="evidence" value="ECO:0007669"/>
    <property type="project" value="UniProtKB-UniRule"/>
</dbReference>
<dbReference type="Gene3D" id="1.10.357.10">
    <property type="entry name" value="Tetracycline Repressor, domain 2"/>
    <property type="match status" value="1"/>
</dbReference>
<evidence type="ECO:0000256" key="2">
    <source>
        <dbReference type="PROSITE-ProRule" id="PRU00335"/>
    </source>
</evidence>